<organism evidence="1 2">
    <name type="scientific">Ferrimonas sediminicola</name>
    <dbReference type="NCBI Taxonomy" id="2569538"/>
    <lineage>
        <taxon>Bacteria</taxon>
        <taxon>Pseudomonadati</taxon>
        <taxon>Pseudomonadota</taxon>
        <taxon>Gammaproteobacteria</taxon>
        <taxon>Alteromonadales</taxon>
        <taxon>Ferrimonadaceae</taxon>
        <taxon>Ferrimonas</taxon>
    </lineage>
</organism>
<evidence type="ECO:0000313" key="1">
    <source>
        <dbReference type="EMBL" id="TKB50671.1"/>
    </source>
</evidence>
<name>A0A4U1BHE9_9GAMM</name>
<dbReference type="AlphaFoldDB" id="A0A4U1BHE9"/>
<evidence type="ECO:0000313" key="2">
    <source>
        <dbReference type="Proteomes" id="UP000305674"/>
    </source>
</evidence>
<reference evidence="1 2" key="1">
    <citation type="submission" date="2019-04" db="EMBL/GenBank/DDBJ databases">
        <authorList>
            <person name="Hwang J.C."/>
        </authorList>
    </citation>
    <scope>NUCLEOTIDE SEQUENCE [LARGE SCALE GENOMIC DNA]</scope>
    <source>
        <strain evidence="1 2">IMCC35001</strain>
    </source>
</reference>
<proteinExistence type="predicted"/>
<dbReference type="RefSeq" id="WP_136852212.1">
    <property type="nucleotide sequence ID" value="NZ_SWCI01000002.1"/>
</dbReference>
<comment type="caution">
    <text evidence="1">The sequence shown here is derived from an EMBL/GenBank/DDBJ whole genome shotgun (WGS) entry which is preliminary data.</text>
</comment>
<gene>
    <name evidence="1" type="ORF">FCL40_05860</name>
</gene>
<dbReference type="OrthoDB" id="6893620at2"/>
<accession>A0A4U1BHE9</accession>
<keyword evidence="2" id="KW-1185">Reference proteome</keyword>
<dbReference type="EMBL" id="SWCI01000002">
    <property type="protein sequence ID" value="TKB50671.1"/>
    <property type="molecule type" value="Genomic_DNA"/>
</dbReference>
<dbReference type="Proteomes" id="UP000305674">
    <property type="component" value="Unassembled WGS sequence"/>
</dbReference>
<protein>
    <submittedName>
        <fullName evidence="1">Uncharacterized protein</fullName>
    </submittedName>
</protein>
<sequence length="228" mass="25946">MPEIEHSDLTVDTPMDTVSLQDALNDVRKAQRLLVAYHQRVMPIIDTLARSLGCRFHYWQPTHHNPPSHGAIEPFGQWAWDFSPLNDASFLFLTEEAEQGECEGPDAWLLVVRLVTDSGFDHCIRRERVHWDATQIEPQPHASQTRLDLHAYRLIKPVSEEEGVVWWQLFNDEPLPEAWDQGVEMESGALCISHSVLLNELGDAGGIRRTLDSFQNLLLAHGFATSMM</sequence>